<organism evidence="1 2">
    <name type="scientific">Pseudoalteromonas issachenkonii</name>
    <dbReference type="NCBI Taxonomy" id="152297"/>
    <lineage>
        <taxon>Bacteria</taxon>
        <taxon>Pseudomonadati</taxon>
        <taxon>Pseudomonadota</taxon>
        <taxon>Gammaproteobacteria</taxon>
        <taxon>Alteromonadales</taxon>
        <taxon>Pseudoalteromonadaceae</taxon>
        <taxon>Pseudoalteromonas</taxon>
    </lineage>
</organism>
<comment type="caution">
    <text evidence="1">The sequence shown here is derived from an EMBL/GenBank/DDBJ whole genome shotgun (WGS) entry which is preliminary data.</text>
</comment>
<dbReference type="Proteomes" id="UP001371391">
    <property type="component" value="Unassembled WGS sequence"/>
</dbReference>
<dbReference type="PROSITE" id="PS51257">
    <property type="entry name" value="PROKAR_LIPOPROTEIN"/>
    <property type="match status" value="1"/>
</dbReference>
<proteinExistence type="predicted"/>
<evidence type="ECO:0000313" key="1">
    <source>
        <dbReference type="EMBL" id="MEL0655410.1"/>
    </source>
</evidence>
<dbReference type="RefSeq" id="WP_341602589.1">
    <property type="nucleotide sequence ID" value="NZ_JBAKAW010000008.1"/>
</dbReference>
<keyword evidence="2" id="KW-1185">Reference proteome</keyword>
<name>A0ABU9H0N4_9GAMM</name>
<accession>A0ABU9H0N4</accession>
<evidence type="ECO:0008006" key="3">
    <source>
        <dbReference type="Google" id="ProtNLM"/>
    </source>
</evidence>
<sequence length="272" mass="29701">MNKTILSLSVATALLITGCGGGSSSKSEPITKSTISEGKITDSNLALGILNMRAQSIDFEFTLSKSQNNQITKIEKNVYGVEPYIDNDDVSILRINESLDFSISTPGDNKLKIVSLDPNTKESVSNTVERNFQSAIEESAQYALVVYSDFDSEQKSSKIKTDIIKLDNNLNDGTPIEIDIFNFTKLDNISYRVSCSSGSSIDIKAENENSHETVACPSGQDLASISLLNKGTTLTFGYSYLPGVKYSLIIGQDKEGQVISRLVNKETFQFLC</sequence>
<dbReference type="EMBL" id="JBAKAW010000008">
    <property type="protein sequence ID" value="MEL0655410.1"/>
    <property type="molecule type" value="Genomic_DNA"/>
</dbReference>
<reference evidence="1 2" key="1">
    <citation type="submission" date="2024-02" db="EMBL/GenBank/DDBJ databases">
        <title>Bacteria isolated from the canopy kelp, Nereocystis luetkeana.</title>
        <authorList>
            <person name="Pfister C.A."/>
            <person name="Younker I.T."/>
            <person name="Light S.H."/>
        </authorList>
    </citation>
    <scope>NUCLEOTIDE SEQUENCE [LARGE SCALE GENOMIC DNA]</scope>
    <source>
        <strain evidence="1 2">TI.1.03</strain>
    </source>
</reference>
<protein>
    <recommendedName>
        <fullName evidence="3">Lipoprotein</fullName>
    </recommendedName>
</protein>
<gene>
    <name evidence="1" type="ORF">V6257_10245</name>
</gene>
<evidence type="ECO:0000313" key="2">
    <source>
        <dbReference type="Proteomes" id="UP001371391"/>
    </source>
</evidence>